<gene>
    <name evidence="8" type="primary">CSON001358</name>
</gene>
<accession>A0A336K006</accession>
<evidence type="ECO:0000256" key="5">
    <source>
        <dbReference type="ARBA" id="ARBA00023136"/>
    </source>
</evidence>
<evidence type="ECO:0000256" key="6">
    <source>
        <dbReference type="ARBA" id="ARBA00023180"/>
    </source>
</evidence>
<evidence type="ECO:0000256" key="3">
    <source>
        <dbReference type="ARBA" id="ARBA00022692"/>
    </source>
</evidence>
<dbReference type="PANTHER" id="PTHR12385:SF14">
    <property type="entry name" value="CHOLINE TRANSPORTER-LIKE 2"/>
    <property type="match status" value="1"/>
</dbReference>
<dbReference type="InterPro" id="IPR007603">
    <property type="entry name" value="Choline_transptr-like"/>
</dbReference>
<evidence type="ECO:0000256" key="2">
    <source>
        <dbReference type="ARBA" id="ARBA00007168"/>
    </source>
</evidence>
<keyword evidence="3 7" id="KW-0812">Transmembrane</keyword>
<dbReference type="VEuPathDB" id="VectorBase:CSON001358"/>
<comment type="subcellular location">
    <subcellularLocation>
        <location evidence="1">Membrane</location>
        <topology evidence="1">Multi-pass membrane protein</topology>
    </subcellularLocation>
</comment>
<reference evidence="9" key="2">
    <citation type="submission" date="2018-07" db="EMBL/GenBank/DDBJ databases">
        <authorList>
            <person name="Quirk P.G."/>
            <person name="Krulwich T.A."/>
        </authorList>
    </citation>
    <scope>NUCLEOTIDE SEQUENCE</scope>
</reference>
<dbReference type="EMBL" id="UFQT01000011">
    <property type="protein sequence ID" value="SSX17598.1"/>
    <property type="molecule type" value="Genomic_DNA"/>
</dbReference>
<evidence type="ECO:0000256" key="4">
    <source>
        <dbReference type="ARBA" id="ARBA00022989"/>
    </source>
</evidence>
<keyword evidence="6" id="KW-0325">Glycoprotein</keyword>
<dbReference type="GO" id="GO:0022857">
    <property type="term" value="F:transmembrane transporter activity"/>
    <property type="evidence" value="ECO:0007669"/>
    <property type="project" value="InterPro"/>
</dbReference>
<name>A0A336K006_CULSO</name>
<proteinExistence type="inferred from homology"/>
<keyword evidence="4 7" id="KW-1133">Transmembrane helix</keyword>
<evidence type="ECO:0000256" key="7">
    <source>
        <dbReference type="SAM" id="Phobius"/>
    </source>
</evidence>
<comment type="similarity">
    <text evidence="2">Belongs to the CTL (choline transporter-like) family.</text>
</comment>
<dbReference type="PANTHER" id="PTHR12385">
    <property type="entry name" value="CHOLINE TRANSPORTER-LIKE (SLC FAMILY 44)"/>
    <property type="match status" value="1"/>
</dbReference>
<evidence type="ECO:0000313" key="8">
    <source>
        <dbReference type="EMBL" id="SSW97212.1"/>
    </source>
</evidence>
<sequence length="200" mass="22743">MGCCGGDEQVTRSSMRVSDKFDERYRYSPESKAQREPLRYDPTFKGPLAKRSCTDVICLLIFLLFLCGWGFVAYFAYQHGDLNRLLVPSDSSGLRCGVDSEVLDRPYLVFFDLGKCADPKVPLTGCPTPQVCVEKCPTEKFVWDVTQCNTFNNFESFKAGLICDIKVNKNNIKNCKQIDELVEAERCAKWYLNSQSCKHL</sequence>
<protein>
    <submittedName>
        <fullName evidence="8">CSON001358 protein</fullName>
    </submittedName>
</protein>
<feature type="transmembrane region" description="Helical" evidence="7">
    <location>
        <begin position="56"/>
        <end position="77"/>
    </location>
</feature>
<reference evidence="8" key="1">
    <citation type="submission" date="2018-04" db="EMBL/GenBank/DDBJ databases">
        <authorList>
            <person name="Go L.Y."/>
            <person name="Mitchell J.A."/>
        </authorList>
    </citation>
    <scope>NUCLEOTIDE SEQUENCE</scope>
    <source>
        <tissue evidence="8">Whole organism</tissue>
    </source>
</reference>
<organism evidence="8">
    <name type="scientific">Culicoides sonorensis</name>
    <name type="common">Biting midge</name>
    <dbReference type="NCBI Taxonomy" id="179676"/>
    <lineage>
        <taxon>Eukaryota</taxon>
        <taxon>Metazoa</taxon>
        <taxon>Ecdysozoa</taxon>
        <taxon>Arthropoda</taxon>
        <taxon>Hexapoda</taxon>
        <taxon>Insecta</taxon>
        <taxon>Pterygota</taxon>
        <taxon>Neoptera</taxon>
        <taxon>Endopterygota</taxon>
        <taxon>Diptera</taxon>
        <taxon>Nematocera</taxon>
        <taxon>Chironomoidea</taxon>
        <taxon>Ceratopogonidae</taxon>
        <taxon>Ceratopogoninae</taxon>
        <taxon>Culicoides</taxon>
        <taxon>Monoculicoides</taxon>
    </lineage>
</organism>
<dbReference type="GO" id="GO:0016020">
    <property type="term" value="C:membrane"/>
    <property type="evidence" value="ECO:0007669"/>
    <property type="project" value="UniProtKB-SubCell"/>
</dbReference>
<evidence type="ECO:0000256" key="1">
    <source>
        <dbReference type="ARBA" id="ARBA00004141"/>
    </source>
</evidence>
<evidence type="ECO:0000313" key="9">
    <source>
        <dbReference type="EMBL" id="SSX17598.1"/>
    </source>
</evidence>
<dbReference type="OMA" id="CAKWYLN"/>
<dbReference type="EMBL" id="UFQS01000011">
    <property type="protein sequence ID" value="SSW97212.1"/>
    <property type="molecule type" value="Genomic_DNA"/>
</dbReference>
<keyword evidence="5 7" id="KW-0472">Membrane</keyword>
<dbReference type="AlphaFoldDB" id="A0A336K006"/>